<protein>
    <submittedName>
        <fullName evidence="1">Uncharacterized protein</fullName>
    </submittedName>
</protein>
<dbReference type="STRING" id="1123349.SAMN02744037_01869"/>
<dbReference type="OrthoDB" id="1920995at2"/>
<dbReference type="AlphaFoldDB" id="A0A1M6QJD3"/>
<keyword evidence="2" id="KW-1185">Reference proteome</keyword>
<sequence length="123" mass="14549">MLKFIVFLSDDKVIGLDSKEDVIGALDEYYEEKIAEYCEGEGFDYEDLSPKKRSEICFMIGYDEGECRAYRTRNVIKEIKAYDMCDEEKEELIDELMSQDINFKVDDYDELYDILQEVDEIDI</sequence>
<proteinExistence type="predicted"/>
<name>A0A1M6QJD3_9FIRM</name>
<reference evidence="2" key="1">
    <citation type="submission" date="2016-11" db="EMBL/GenBank/DDBJ databases">
        <authorList>
            <person name="Varghese N."/>
            <person name="Submissions S."/>
        </authorList>
    </citation>
    <scope>NUCLEOTIDE SEQUENCE [LARGE SCALE GENOMIC DNA]</scope>
    <source>
        <strain evidence="2">DSM 15518</strain>
    </source>
</reference>
<accession>A0A1M6QJD3</accession>
<organism evidence="1 2">
    <name type="scientific">Tepidibacter formicigenes DSM 15518</name>
    <dbReference type="NCBI Taxonomy" id="1123349"/>
    <lineage>
        <taxon>Bacteria</taxon>
        <taxon>Bacillati</taxon>
        <taxon>Bacillota</taxon>
        <taxon>Clostridia</taxon>
        <taxon>Peptostreptococcales</taxon>
        <taxon>Peptostreptococcaceae</taxon>
        <taxon>Tepidibacter</taxon>
    </lineage>
</organism>
<evidence type="ECO:0000313" key="2">
    <source>
        <dbReference type="Proteomes" id="UP000242497"/>
    </source>
</evidence>
<gene>
    <name evidence="1" type="ORF">SAMN02744037_01869</name>
</gene>
<evidence type="ECO:0000313" key="1">
    <source>
        <dbReference type="EMBL" id="SHK20404.1"/>
    </source>
</evidence>
<dbReference type="RefSeq" id="WP_072889335.1">
    <property type="nucleotide sequence ID" value="NZ_FRAE01000043.1"/>
</dbReference>
<dbReference type="Proteomes" id="UP000242497">
    <property type="component" value="Unassembled WGS sequence"/>
</dbReference>
<dbReference type="EMBL" id="FRAE01000043">
    <property type="protein sequence ID" value="SHK20404.1"/>
    <property type="molecule type" value="Genomic_DNA"/>
</dbReference>